<dbReference type="Proteomes" id="UP001642540">
    <property type="component" value="Unassembled WGS sequence"/>
</dbReference>
<gene>
    <name evidence="1" type="ORF">ODALV1_LOCUS30544</name>
</gene>
<reference evidence="1 2" key="1">
    <citation type="submission" date="2024-08" db="EMBL/GenBank/DDBJ databases">
        <authorList>
            <person name="Cucini C."/>
            <person name="Frati F."/>
        </authorList>
    </citation>
    <scope>NUCLEOTIDE SEQUENCE [LARGE SCALE GENOMIC DNA]</scope>
</reference>
<comment type="caution">
    <text evidence="1">The sequence shown here is derived from an EMBL/GenBank/DDBJ whole genome shotgun (WGS) entry which is preliminary data.</text>
</comment>
<accession>A0ABP1S8C0</accession>
<dbReference type="EMBL" id="CAXLJM020000164">
    <property type="protein sequence ID" value="CAL8145600.1"/>
    <property type="molecule type" value="Genomic_DNA"/>
</dbReference>
<name>A0ABP1S8C0_9HEXA</name>
<evidence type="ECO:0000313" key="2">
    <source>
        <dbReference type="Proteomes" id="UP001642540"/>
    </source>
</evidence>
<keyword evidence="2" id="KW-1185">Reference proteome</keyword>
<sequence>MVALSNHSSTNAGHEFGYFLQLCHHTLLENFDGVGYYHASYLDCVGNFIGSCGTHLLCDTVPKECKAEEVFKMPRLENQRR</sequence>
<evidence type="ECO:0000313" key="1">
    <source>
        <dbReference type="EMBL" id="CAL8145600.1"/>
    </source>
</evidence>
<proteinExistence type="predicted"/>
<organism evidence="1 2">
    <name type="scientific">Orchesella dallaii</name>
    <dbReference type="NCBI Taxonomy" id="48710"/>
    <lineage>
        <taxon>Eukaryota</taxon>
        <taxon>Metazoa</taxon>
        <taxon>Ecdysozoa</taxon>
        <taxon>Arthropoda</taxon>
        <taxon>Hexapoda</taxon>
        <taxon>Collembola</taxon>
        <taxon>Entomobryomorpha</taxon>
        <taxon>Entomobryoidea</taxon>
        <taxon>Orchesellidae</taxon>
        <taxon>Orchesellinae</taxon>
        <taxon>Orchesella</taxon>
    </lineage>
</organism>
<protein>
    <submittedName>
        <fullName evidence="1">Uncharacterized protein</fullName>
    </submittedName>
</protein>